<dbReference type="EMBL" id="FNIT01000001">
    <property type="protein sequence ID" value="SDN58209.1"/>
    <property type="molecule type" value="Genomic_DNA"/>
</dbReference>
<dbReference type="AlphaFoldDB" id="A0A1H0CJY8"/>
<evidence type="ECO:0000313" key="4">
    <source>
        <dbReference type="Proteomes" id="UP000198793"/>
    </source>
</evidence>
<protein>
    <submittedName>
        <fullName evidence="3">Putative Flp pilus-assembly TadE/G-like</fullName>
    </submittedName>
</protein>
<name>A0A1H0CJY8_9HYPH</name>
<keyword evidence="4" id="KW-1185">Reference proteome</keyword>
<evidence type="ECO:0000259" key="2">
    <source>
        <dbReference type="Pfam" id="PF13400"/>
    </source>
</evidence>
<dbReference type="OrthoDB" id="7624353at2"/>
<dbReference type="RefSeq" id="WP_090667940.1">
    <property type="nucleotide sequence ID" value="NZ_FNIT01000001.1"/>
</dbReference>
<proteinExistence type="predicted"/>
<evidence type="ECO:0000256" key="1">
    <source>
        <dbReference type="SAM" id="Phobius"/>
    </source>
</evidence>
<dbReference type="Pfam" id="PF13400">
    <property type="entry name" value="Tad"/>
    <property type="match status" value="1"/>
</dbReference>
<keyword evidence="1" id="KW-0472">Membrane</keyword>
<evidence type="ECO:0000313" key="3">
    <source>
        <dbReference type="EMBL" id="SDN58209.1"/>
    </source>
</evidence>
<dbReference type="Proteomes" id="UP000198793">
    <property type="component" value="Unassembled WGS sequence"/>
</dbReference>
<reference evidence="3 4" key="1">
    <citation type="submission" date="2016-10" db="EMBL/GenBank/DDBJ databases">
        <authorList>
            <person name="de Groot N.N."/>
        </authorList>
    </citation>
    <scope>NUCLEOTIDE SEQUENCE [LARGE SCALE GENOMIC DNA]</scope>
    <source>
        <strain evidence="4">L7-484,KACC 16230,DSM 25025</strain>
    </source>
</reference>
<feature type="domain" description="Putative Flp pilus-assembly TadG-like N-terminal" evidence="2">
    <location>
        <begin position="22"/>
        <end position="68"/>
    </location>
</feature>
<feature type="transmembrane region" description="Helical" evidence="1">
    <location>
        <begin position="21"/>
        <end position="43"/>
    </location>
</feature>
<dbReference type="InterPro" id="IPR028087">
    <property type="entry name" value="Tad_N"/>
</dbReference>
<organism evidence="3 4">
    <name type="scientific">Aureimonas jatrophae</name>
    <dbReference type="NCBI Taxonomy" id="1166073"/>
    <lineage>
        <taxon>Bacteria</taxon>
        <taxon>Pseudomonadati</taxon>
        <taxon>Pseudomonadota</taxon>
        <taxon>Alphaproteobacteria</taxon>
        <taxon>Hyphomicrobiales</taxon>
        <taxon>Aurantimonadaceae</taxon>
        <taxon>Aureimonas</taxon>
    </lineage>
</organism>
<sequence length="343" mass="37663">MRRLLDRLDTRTLRRFARDQRGNFALLTALMAVPLFGLSGLALDYSRAVNARTHLQTRADAMALAVASHGPAADSAAMLASLKADAIANSAMGQATFTGRWTSATDYTVEAILPLALTLSQIIPGAGTTMPVGTQSVARYIGLKYVYKPPELSSLDPEAGDYNRVYAYCFDPTGVSAPNKGRSQMTAISDNGGTKYDAKMPECRPGERLSFQLYNARDARTNKNNWDKGNNSKYSYFTDTTLNEKGAEVYNLDGELILETVLCPSLKACEVKSKGGVLPEGKNRTPTFDERACSPGHYMYYGWEDRPPGDKKHESDKDYDDIRVIIKCPELIATGEENARLVQ</sequence>
<accession>A0A1H0CJY8</accession>
<gene>
    <name evidence="3" type="ORF">SAMN05192530_101344</name>
</gene>
<keyword evidence="1" id="KW-1133">Transmembrane helix</keyword>
<keyword evidence="1" id="KW-0812">Transmembrane</keyword>
<dbReference type="STRING" id="1166073.SAMN05192530_101344"/>